<sequence length="147" mass="17428">MSTKRLQVFFNDFKLFHRSFFLGRKQVWKERVVQYVRSRDFEKLELLAQLKMDRRVIPNQRKRRINSLMSELSLTKCCHTRLSALSGGEKKRLALAVQFLRLEESFIIEETLFADLYDSMTRGTMLANTEVAEDITKVSKYKQLRDA</sequence>
<gene>
    <name evidence="2" type="ORF">TGEB3V08_LOCUS5944</name>
</gene>
<evidence type="ECO:0000259" key="1">
    <source>
        <dbReference type="Pfam" id="PF00005"/>
    </source>
</evidence>
<dbReference type="InterPro" id="IPR027417">
    <property type="entry name" value="P-loop_NTPase"/>
</dbReference>
<feature type="domain" description="ABC transporter" evidence="1">
    <location>
        <begin position="41"/>
        <end position="107"/>
    </location>
</feature>
<dbReference type="Pfam" id="PF00005">
    <property type="entry name" value="ABC_tran"/>
    <property type="match status" value="1"/>
</dbReference>
<organism evidence="2">
    <name type="scientific">Timema genevievae</name>
    <name type="common">Walking stick</name>
    <dbReference type="NCBI Taxonomy" id="629358"/>
    <lineage>
        <taxon>Eukaryota</taxon>
        <taxon>Metazoa</taxon>
        <taxon>Ecdysozoa</taxon>
        <taxon>Arthropoda</taxon>
        <taxon>Hexapoda</taxon>
        <taxon>Insecta</taxon>
        <taxon>Pterygota</taxon>
        <taxon>Neoptera</taxon>
        <taxon>Polyneoptera</taxon>
        <taxon>Phasmatodea</taxon>
        <taxon>Timematodea</taxon>
        <taxon>Timematoidea</taxon>
        <taxon>Timematidae</taxon>
        <taxon>Timema</taxon>
    </lineage>
</organism>
<dbReference type="EMBL" id="OE841302">
    <property type="protein sequence ID" value="CAD7595245.1"/>
    <property type="molecule type" value="Genomic_DNA"/>
</dbReference>
<dbReference type="Gene3D" id="3.40.50.300">
    <property type="entry name" value="P-loop containing nucleotide triphosphate hydrolases"/>
    <property type="match status" value="1"/>
</dbReference>
<evidence type="ECO:0000313" key="2">
    <source>
        <dbReference type="EMBL" id="CAD7595245.1"/>
    </source>
</evidence>
<dbReference type="AlphaFoldDB" id="A0A7R9PLV6"/>
<dbReference type="GO" id="GO:0016887">
    <property type="term" value="F:ATP hydrolysis activity"/>
    <property type="evidence" value="ECO:0007669"/>
    <property type="project" value="InterPro"/>
</dbReference>
<dbReference type="InterPro" id="IPR003439">
    <property type="entry name" value="ABC_transporter-like_ATP-bd"/>
</dbReference>
<accession>A0A7R9PLV6</accession>
<reference evidence="2" key="1">
    <citation type="submission" date="2020-11" db="EMBL/GenBank/DDBJ databases">
        <authorList>
            <person name="Tran Van P."/>
        </authorList>
    </citation>
    <scope>NUCLEOTIDE SEQUENCE</scope>
</reference>
<dbReference type="SUPFAM" id="SSF52540">
    <property type="entry name" value="P-loop containing nucleoside triphosphate hydrolases"/>
    <property type="match status" value="1"/>
</dbReference>
<proteinExistence type="predicted"/>
<protein>
    <recommendedName>
        <fullName evidence="1">ABC transporter domain-containing protein</fullName>
    </recommendedName>
</protein>
<dbReference type="GO" id="GO:0005524">
    <property type="term" value="F:ATP binding"/>
    <property type="evidence" value="ECO:0007669"/>
    <property type="project" value="InterPro"/>
</dbReference>
<name>A0A7R9PLV6_TIMGE</name>